<feature type="compositionally biased region" description="Basic and acidic residues" evidence="3">
    <location>
        <begin position="1361"/>
        <end position="1373"/>
    </location>
</feature>
<feature type="compositionally biased region" description="Polar residues" evidence="3">
    <location>
        <begin position="1095"/>
        <end position="1114"/>
    </location>
</feature>
<dbReference type="InterPro" id="IPR008626">
    <property type="entry name" value="Mediator_Med15_fun"/>
</dbReference>
<dbReference type="InterPro" id="IPR036546">
    <property type="entry name" value="MED15_KIX"/>
</dbReference>
<gene>
    <name evidence="5" type="ORF">ASPSYDRAFT_1073679</name>
</gene>
<dbReference type="RefSeq" id="XP_040701511.1">
    <property type="nucleotide sequence ID" value="XM_040839880.1"/>
</dbReference>
<dbReference type="Pfam" id="PF16987">
    <property type="entry name" value="KIX_2"/>
    <property type="match status" value="1"/>
</dbReference>
<feature type="compositionally biased region" description="Low complexity" evidence="3">
    <location>
        <begin position="393"/>
        <end position="458"/>
    </location>
</feature>
<feature type="compositionally biased region" description="Low complexity" evidence="3">
    <location>
        <begin position="1119"/>
        <end position="1132"/>
    </location>
</feature>
<dbReference type="Pfam" id="PF05397">
    <property type="entry name" value="Med15_fungi"/>
    <property type="match status" value="1"/>
</dbReference>
<dbReference type="GO" id="GO:0003712">
    <property type="term" value="F:transcription coregulator activity"/>
    <property type="evidence" value="ECO:0007669"/>
    <property type="project" value="InterPro"/>
</dbReference>
<feature type="compositionally biased region" description="Low complexity" evidence="3">
    <location>
        <begin position="1140"/>
        <end position="1152"/>
    </location>
</feature>
<feature type="compositionally biased region" description="Polar residues" evidence="3">
    <location>
        <begin position="459"/>
        <end position="477"/>
    </location>
</feature>
<feature type="compositionally biased region" description="Polar residues" evidence="3">
    <location>
        <begin position="375"/>
        <end position="389"/>
    </location>
</feature>
<feature type="region of interest" description="Disordered" evidence="3">
    <location>
        <begin position="135"/>
        <end position="214"/>
    </location>
</feature>
<keyword evidence="6" id="KW-1185">Reference proteome</keyword>
<feature type="compositionally biased region" description="Polar residues" evidence="3">
    <location>
        <begin position="901"/>
        <end position="919"/>
    </location>
</feature>
<evidence type="ECO:0000256" key="1">
    <source>
        <dbReference type="ARBA" id="ARBA00004123"/>
    </source>
</evidence>
<reference evidence="6" key="1">
    <citation type="journal article" date="2017" name="Genome Biol.">
        <title>Comparative genomics reveals high biological diversity and specific adaptations in the industrially and medically important fungal genus Aspergillus.</title>
        <authorList>
            <person name="de Vries R.P."/>
            <person name="Riley R."/>
            <person name="Wiebenga A."/>
            <person name="Aguilar-Osorio G."/>
            <person name="Amillis S."/>
            <person name="Uchima C.A."/>
            <person name="Anderluh G."/>
            <person name="Asadollahi M."/>
            <person name="Askin M."/>
            <person name="Barry K."/>
            <person name="Battaglia E."/>
            <person name="Bayram O."/>
            <person name="Benocci T."/>
            <person name="Braus-Stromeyer S.A."/>
            <person name="Caldana C."/>
            <person name="Canovas D."/>
            <person name="Cerqueira G.C."/>
            <person name="Chen F."/>
            <person name="Chen W."/>
            <person name="Choi C."/>
            <person name="Clum A."/>
            <person name="Dos Santos R.A."/>
            <person name="Damasio A.R."/>
            <person name="Diallinas G."/>
            <person name="Emri T."/>
            <person name="Fekete E."/>
            <person name="Flipphi M."/>
            <person name="Freyberg S."/>
            <person name="Gallo A."/>
            <person name="Gournas C."/>
            <person name="Habgood R."/>
            <person name="Hainaut M."/>
            <person name="Harispe M.L."/>
            <person name="Henrissat B."/>
            <person name="Hilden K.S."/>
            <person name="Hope R."/>
            <person name="Hossain A."/>
            <person name="Karabika E."/>
            <person name="Karaffa L."/>
            <person name="Karanyi Z."/>
            <person name="Krasevec N."/>
            <person name="Kuo A."/>
            <person name="Kusch H."/>
            <person name="LaButti K."/>
            <person name="Lagendijk E.L."/>
            <person name="Lapidus A."/>
            <person name="Levasseur A."/>
            <person name="Lindquist E."/>
            <person name="Lipzen A."/>
            <person name="Logrieco A.F."/>
            <person name="MacCabe A."/>
            <person name="Maekelae M.R."/>
            <person name="Malavazi I."/>
            <person name="Melin P."/>
            <person name="Meyer V."/>
            <person name="Mielnichuk N."/>
            <person name="Miskei M."/>
            <person name="Molnar A.P."/>
            <person name="Mule G."/>
            <person name="Ngan C.Y."/>
            <person name="Orejas M."/>
            <person name="Orosz E."/>
            <person name="Ouedraogo J.P."/>
            <person name="Overkamp K.M."/>
            <person name="Park H.-S."/>
            <person name="Perrone G."/>
            <person name="Piumi F."/>
            <person name="Punt P.J."/>
            <person name="Ram A.F."/>
            <person name="Ramon A."/>
            <person name="Rauscher S."/>
            <person name="Record E."/>
            <person name="Riano-Pachon D.M."/>
            <person name="Robert V."/>
            <person name="Roehrig J."/>
            <person name="Ruller R."/>
            <person name="Salamov A."/>
            <person name="Salih N.S."/>
            <person name="Samson R.A."/>
            <person name="Sandor E."/>
            <person name="Sanguinetti M."/>
            <person name="Schuetze T."/>
            <person name="Sepcic K."/>
            <person name="Shelest E."/>
            <person name="Sherlock G."/>
            <person name="Sophianopoulou V."/>
            <person name="Squina F.M."/>
            <person name="Sun H."/>
            <person name="Susca A."/>
            <person name="Todd R.B."/>
            <person name="Tsang A."/>
            <person name="Unkles S.E."/>
            <person name="van de Wiele N."/>
            <person name="van Rossen-Uffink D."/>
            <person name="Oliveira J.V."/>
            <person name="Vesth T.C."/>
            <person name="Visser J."/>
            <person name="Yu J.-H."/>
            <person name="Zhou M."/>
            <person name="Andersen M.R."/>
            <person name="Archer D.B."/>
            <person name="Baker S.E."/>
            <person name="Benoit I."/>
            <person name="Brakhage A.A."/>
            <person name="Braus G.H."/>
            <person name="Fischer R."/>
            <person name="Frisvad J.C."/>
            <person name="Goldman G.H."/>
            <person name="Houbraken J."/>
            <person name="Oakley B."/>
            <person name="Pocsi I."/>
            <person name="Scazzocchio C."/>
            <person name="Seiboth B."/>
            <person name="vanKuyk P.A."/>
            <person name="Wortman J."/>
            <person name="Dyer P.S."/>
            <person name="Grigoriev I.V."/>
        </authorList>
    </citation>
    <scope>NUCLEOTIDE SEQUENCE [LARGE SCALE GENOMIC DNA]</scope>
    <source>
        <strain evidence="6">CBS 593.65</strain>
    </source>
</reference>
<feature type="region of interest" description="Disordered" evidence="3">
    <location>
        <begin position="821"/>
        <end position="935"/>
    </location>
</feature>
<dbReference type="OrthoDB" id="3918840at2759"/>
<keyword evidence="2" id="KW-0539">Nucleus</keyword>
<feature type="compositionally biased region" description="Low complexity" evidence="3">
    <location>
        <begin position="757"/>
        <end position="771"/>
    </location>
</feature>
<feature type="region of interest" description="Disordered" evidence="3">
    <location>
        <begin position="757"/>
        <end position="776"/>
    </location>
</feature>
<evidence type="ECO:0000256" key="3">
    <source>
        <dbReference type="SAM" id="MobiDB-lite"/>
    </source>
</evidence>
<evidence type="ECO:0000313" key="6">
    <source>
        <dbReference type="Proteomes" id="UP000184356"/>
    </source>
</evidence>
<evidence type="ECO:0000313" key="5">
    <source>
        <dbReference type="EMBL" id="OJJ57705.1"/>
    </source>
</evidence>
<feature type="region of interest" description="Disordered" evidence="3">
    <location>
        <begin position="1095"/>
        <end position="1214"/>
    </location>
</feature>
<protein>
    <recommendedName>
        <fullName evidence="4">Mediator complex subunit 15 KIX domain-containing protein</fullName>
    </recommendedName>
</protein>
<feature type="compositionally biased region" description="Low complexity" evidence="3">
    <location>
        <begin position="1326"/>
        <end position="1356"/>
    </location>
</feature>
<dbReference type="VEuPathDB" id="FungiDB:ASPSYDRAFT_1073679"/>
<dbReference type="EMBL" id="KV878588">
    <property type="protein sequence ID" value="OJJ57705.1"/>
    <property type="molecule type" value="Genomic_DNA"/>
</dbReference>
<name>A0A1L9TE90_9EURO</name>
<proteinExistence type="predicted"/>
<feature type="compositionally biased region" description="Polar residues" evidence="3">
    <location>
        <begin position="844"/>
        <end position="854"/>
    </location>
</feature>
<dbReference type="STRING" id="1036612.A0A1L9TE90"/>
<feature type="region of interest" description="Disordered" evidence="3">
    <location>
        <begin position="1301"/>
        <end position="1384"/>
    </location>
</feature>
<dbReference type="GeneID" id="63755953"/>
<dbReference type="Proteomes" id="UP000184356">
    <property type="component" value="Unassembled WGS sequence"/>
</dbReference>
<feature type="compositionally biased region" description="Low complexity" evidence="3">
    <location>
        <begin position="493"/>
        <end position="509"/>
    </location>
</feature>
<accession>A0A1L9TE90</accession>
<feature type="compositionally biased region" description="Low complexity" evidence="3">
    <location>
        <begin position="855"/>
        <end position="871"/>
    </location>
</feature>
<evidence type="ECO:0000256" key="2">
    <source>
        <dbReference type="ARBA" id="ARBA00023242"/>
    </source>
</evidence>
<feature type="region of interest" description="Disordered" evidence="3">
    <location>
        <begin position="375"/>
        <end position="534"/>
    </location>
</feature>
<feature type="compositionally biased region" description="Low complexity" evidence="3">
    <location>
        <begin position="1203"/>
        <end position="1214"/>
    </location>
</feature>
<feature type="compositionally biased region" description="Low complexity" evidence="3">
    <location>
        <begin position="821"/>
        <end position="843"/>
    </location>
</feature>
<feature type="domain" description="Mediator complex subunit 15 KIX" evidence="4">
    <location>
        <begin position="49"/>
        <end position="124"/>
    </location>
</feature>
<evidence type="ECO:0000259" key="4">
    <source>
        <dbReference type="Pfam" id="PF16987"/>
    </source>
</evidence>
<feature type="compositionally biased region" description="Low complexity" evidence="3">
    <location>
        <begin position="155"/>
        <end position="203"/>
    </location>
</feature>
<dbReference type="GO" id="GO:0006357">
    <property type="term" value="P:regulation of transcription by RNA polymerase II"/>
    <property type="evidence" value="ECO:0007669"/>
    <property type="project" value="InterPro"/>
</dbReference>
<comment type="subcellular location">
    <subcellularLocation>
        <location evidence="1">Nucleus</location>
    </subcellularLocation>
</comment>
<organism evidence="5 6">
    <name type="scientific">Aspergillus sydowii CBS 593.65</name>
    <dbReference type="NCBI Taxonomy" id="1036612"/>
    <lineage>
        <taxon>Eukaryota</taxon>
        <taxon>Fungi</taxon>
        <taxon>Dikarya</taxon>
        <taxon>Ascomycota</taxon>
        <taxon>Pezizomycotina</taxon>
        <taxon>Eurotiomycetes</taxon>
        <taxon>Eurotiomycetidae</taxon>
        <taxon>Eurotiales</taxon>
        <taxon>Aspergillaceae</taxon>
        <taxon>Aspergillus</taxon>
        <taxon>Aspergillus subgen. Nidulantes</taxon>
    </lineage>
</organism>
<feature type="region of interest" description="Disordered" evidence="3">
    <location>
        <begin position="1"/>
        <end position="23"/>
    </location>
</feature>
<sequence length="1510" mass="165802">MNPANFPNANGVMNAGAKPPSQMQGVPKNDIQYILASVASALQNQGSFNGWRGEVTVRDRTFKVHQMITSLRLIQPQIELRSAASAAMNFEQKAFKEAATKADYDTQFNDKLVHIRDTRARQAAAIQGGIMQPGPAATGMAGVGQSPFPQQMSRPMQASPMPGQQQMQMGMNDPNQQATLQQRHQQQSQAMIQQQQQQQRSQQRPGGATALNDELNSLSPQEFSNVCRVASQIYHKTSPDDLNKIKVNLQNMNPEQKVYLSKKGMDPLTYFFRCQAMSHLRRVKRSRMEIARNNQNNPVDSANGLMGDPMLNSQQHQMFQNMVNMQQQRDPSFSMGNQQTLDPSSFIGNVENIQGQQADGLRSQEAGQLVVPASSSQMNQQPFPASQNMFPVGQQMGQGNQVNINNAGISPPFLAQQQPPNAQAGPQDRTQQASQFQSQPQAQTQAQRVQAAQKAQLAMTQAGQANSHMQQPISQSPAMPILNRPMAAPGQMSPAQATAQAQPPSRQPSMGQHSNNVQPIGARQGMQNRPTIPTNFPAQLQERLSTMSNEQVAAFLMNNQHRMMANNPALARANAAQQNLAMQQNIPQSNQGQNMINGQIVNPQNMRASIGLQQQIASMGGSQQPNQVQQMSLQQRQQQQQQQQQQQIYRLQLLRAQGGPNMDMTPDQVREMDRLPFPPAIFHNNPNVSIPKNIGTWGQLKQLAATNGQLLGGMDMQRLQTFQKFHLAQLLKETSNRSLEQNGQTPWVPRNVQGPQQPFMNPQQFQSGQQPPQFPMPHMRQITAEELQMARHRLGSQVQNLSDEQLRDILRQRQMQAVKKQTAQALQNQQSQQAQAQLPPQASIPTTASHVNPENQAQNQAPQQTTQSQAAKVQSAMPAKPAKGPGPKQTPPTSKRKVPSEETSVAKTSPVQGSTQPAASQGLPAAVPSRPPMPFSREQLAAMTPQQRAQIELHIRRQQQGQTRGTINRAAAEDAWNNLPDKLRHLYNDIAKNAPPEQAIAVTPEQRATMNQQLRDCTDYLGRMDALVQFISKVPNQDKNVQSLLGMRIQLMRQFKPGPDWTLNDQFTITPEYLTGTTSYIKKLFHHMIARVNQQQTAQRPGVPQGSNAQQANPNMAPLNASNLQQLQQQEEALQRARRASSQTAASGASAIPPAPFGAPSPQGVPHAYGPGSAPPQELKLPPPKRRKQSHPSGTPVSGHPGPKAQATKQAAAEAKPTTGAFKCSVPDCQYHYQGFTTQNDLDKHVEDSHKAEEPVEDPLEFYLQSLPTLTKDGQKAESQGLAKGIGFAIEMPSHKNAATTLPAKQEVKTEAATPVPGTTPMARVSSHLAAKPASPASSQQPTPSRSSAKASGSSSLKPTLGRDGKKESRIPAEQEAMSMSKDPWENSTISLEAIRDGFMDLGDNLNLGLDPMEEFLNAEMFGNQDTPDSVETGVVTQTPKDGDMLKNEDAVGKESNADGSWIPMDWYCLPTQFDDVLINDSCEEIDWEMVDFKEGMMGGDDNGVAIYAL</sequence>
<dbReference type="GO" id="GO:0016592">
    <property type="term" value="C:mediator complex"/>
    <property type="evidence" value="ECO:0007669"/>
    <property type="project" value="InterPro"/>
</dbReference>
<feature type="compositionally biased region" description="Low complexity" evidence="3">
    <location>
        <begin position="878"/>
        <end position="893"/>
    </location>
</feature>
<feature type="compositionally biased region" description="Polar residues" evidence="3">
    <location>
        <begin position="525"/>
        <end position="534"/>
    </location>
</feature>